<comment type="caution">
    <text evidence="2">The sequence shown here is derived from an EMBL/GenBank/DDBJ whole genome shotgun (WGS) entry which is preliminary data.</text>
</comment>
<dbReference type="Pfam" id="PF09682">
    <property type="entry name" value="Phage_holin_6_1"/>
    <property type="match status" value="1"/>
</dbReference>
<keyword evidence="1" id="KW-0812">Transmembrane</keyword>
<proteinExistence type="predicted"/>
<dbReference type="AlphaFoldDB" id="A0A9X4JVX1"/>
<organism evidence="2 3">
    <name type="scientific">Pelotomaculum isophthalicicum JI</name>
    <dbReference type="NCBI Taxonomy" id="947010"/>
    <lineage>
        <taxon>Bacteria</taxon>
        <taxon>Bacillati</taxon>
        <taxon>Bacillota</taxon>
        <taxon>Clostridia</taxon>
        <taxon>Eubacteriales</taxon>
        <taxon>Desulfotomaculaceae</taxon>
        <taxon>Pelotomaculum</taxon>
    </lineage>
</organism>
<reference evidence="2" key="1">
    <citation type="submission" date="2022-02" db="EMBL/GenBank/DDBJ databases">
        <authorList>
            <person name="Leng L."/>
        </authorList>
    </citation>
    <scope>NUCLEOTIDE SEQUENCE</scope>
    <source>
        <strain evidence="2">JI</strain>
    </source>
</reference>
<dbReference type="RefSeq" id="WP_277443466.1">
    <property type="nucleotide sequence ID" value="NZ_JAKOAV010000011.1"/>
</dbReference>
<sequence length="117" mass="13328">MQEQINQYATEIFLAVIGILVVLAKAWLKDLKQKAEAYLELKTTAEQRKTLNLLGKEAFSFAETVYKDLNGVSKLEQAKKYLEEKAVAAGIKLTVNEIKAAIEAAWLEDKRKEYLHR</sequence>
<accession>A0A9X4JVX1</accession>
<protein>
    <submittedName>
        <fullName evidence="2">Phage holin</fullName>
    </submittedName>
</protein>
<gene>
    <name evidence="2" type="ORF">L7E55_07330</name>
</gene>
<dbReference type="NCBIfam" id="TIGR01673">
    <property type="entry name" value="holin_LLH"/>
    <property type="match status" value="1"/>
</dbReference>
<keyword evidence="1" id="KW-1133">Transmembrane helix</keyword>
<evidence type="ECO:0000313" key="3">
    <source>
        <dbReference type="Proteomes" id="UP001154312"/>
    </source>
</evidence>
<evidence type="ECO:0000313" key="2">
    <source>
        <dbReference type="EMBL" id="MDF9408172.1"/>
    </source>
</evidence>
<evidence type="ECO:0000256" key="1">
    <source>
        <dbReference type="SAM" id="Phobius"/>
    </source>
</evidence>
<keyword evidence="3" id="KW-1185">Reference proteome</keyword>
<dbReference type="EMBL" id="JAKOAV010000011">
    <property type="protein sequence ID" value="MDF9408172.1"/>
    <property type="molecule type" value="Genomic_DNA"/>
</dbReference>
<dbReference type="Proteomes" id="UP001154312">
    <property type="component" value="Unassembled WGS sequence"/>
</dbReference>
<feature type="transmembrane region" description="Helical" evidence="1">
    <location>
        <begin position="12"/>
        <end position="28"/>
    </location>
</feature>
<dbReference type="InterPro" id="IPR010026">
    <property type="entry name" value="Phage_holin_LL-H"/>
</dbReference>
<keyword evidence="1" id="KW-0472">Membrane</keyword>
<name>A0A9X4JVX1_9FIRM</name>